<dbReference type="EMBL" id="JACEIB010000002">
    <property type="protein sequence ID" value="MBA2933173.1"/>
    <property type="molecule type" value="Genomic_DNA"/>
</dbReference>
<dbReference type="GO" id="GO:0050355">
    <property type="term" value="F:inorganic triphosphate phosphatase activity"/>
    <property type="evidence" value="ECO:0007669"/>
    <property type="project" value="InterPro"/>
</dbReference>
<dbReference type="AlphaFoldDB" id="A0A838L106"/>
<dbReference type="CDD" id="cd07756">
    <property type="entry name" value="CYTH-like_Pase_CHAD"/>
    <property type="match status" value="1"/>
</dbReference>
<dbReference type="Gene3D" id="1.40.20.10">
    <property type="entry name" value="CHAD domain"/>
    <property type="match status" value="1"/>
</dbReference>
<evidence type="ECO:0000259" key="2">
    <source>
        <dbReference type="PROSITE" id="PS51708"/>
    </source>
</evidence>
<name>A0A838L106_9SPHN</name>
<proteinExistence type="predicted"/>
<dbReference type="InterPro" id="IPR039013">
    <property type="entry name" value="YgiF"/>
</dbReference>
<dbReference type="PROSITE" id="PS51708">
    <property type="entry name" value="CHAD"/>
    <property type="match status" value="1"/>
</dbReference>
<feature type="domain" description="CYTH" evidence="1">
    <location>
        <begin position="5"/>
        <end position="202"/>
    </location>
</feature>
<comment type="caution">
    <text evidence="3">The sequence shown here is derived from an EMBL/GenBank/DDBJ whole genome shotgun (WGS) entry which is preliminary data.</text>
</comment>
<accession>A0A838L106</accession>
<dbReference type="InterPro" id="IPR007899">
    <property type="entry name" value="CHAD_dom"/>
</dbReference>
<dbReference type="PANTHER" id="PTHR39569">
    <property type="entry name" value="INORGANIC TRIPHOSPHATASE"/>
    <property type="match status" value="1"/>
</dbReference>
<feature type="domain" description="CHAD" evidence="2">
    <location>
        <begin position="217"/>
        <end position="490"/>
    </location>
</feature>
<dbReference type="InterPro" id="IPR033469">
    <property type="entry name" value="CYTH-like_dom_sf"/>
</dbReference>
<evidence type="ECO:0000259" key="1">
    <source>
        <dbReference type="PROSITE" id="PS51707"/>
    </source>
</evidence>
<organism evidence="3 4">
    <name type="scientific">Sphingomonas chungangi</name>
    <dbReference type="NCBI Taxonomy" id="2683589"/>
    <lineage>
        <taxon>Bacteria</taxon>
        <taxon>Pseudomonadati</taxon>
        <taxon>Pseudomonadota</taxon>
        <taxon>Alphaproteobacteria</taxon>
        <taxon>Sphingomonadales</taxon>
        <taxon>Sphingomonadaceae</taxon>
        <taxon>Sphingomonas</taxon>
    </lineage>
</organism>
<reference evidence="3 4" key="1">
    <citation type="submission" date="2020-07" db="EMBL/GenBank/DDBJ databases">
        <authorList>
            <person name="Sun Q."/>
        </authorList>
    </citation>
    <scope>NUCLEOTIDE SEQUENCE [LARGE SCALE GENOMIC DNA]</scope>
    <source>
        <strain evidence="3 4">CGMCC 1.13654</strain>
    </source>
</reference>
<gene>
    <name evidence="3" type="ORF">HZF05_03590</name>
</gene>
<dbReference type="SMART" id="SM00880">
    <property type="entry name" value="CHAD"/>
    <property type="match status" value="1"/>
</dbReference>
<evidence type="ECO:0000313" key="4">
    <source>
        <dbReference type="Proteomes" id="UP000570166"/>
    </source>
</evidence>
<sequence>MAIEPLEVELKLEIDADDADRLADAPLLAELAREKQELLSTYFDTPERDLRRRGYGLRIRRKGSKRVQTLKAEGEGAAGLFVRPEWECAVKGDRPVLDANAGPLPELFAPEVLATLEPLFETRVTRTVFEPTIEGAAIELALDVGEAVAGPRSVPLSEVELELKSGNPRALFDLARQLDEHVPLRLGVRSKSEAGYGLSDDAKPRAIKAEPVVLDRASDARDAFATIARGCIRQFRLNESGVMGAGKAGSVHQARVGLRRLRSAFSLFKPLIADDARAELLRLELKWLAAELGEVRNLDVLIPRMSDRVRGQLEVARERALEHVRIALASARTRLLMIDLVEWLAIGDWRVDPADPALAARLAPDFAADILDRHRRKLRKRGKHLAKLDDEHRHEVRIEGKKLRYAADFFGSLYPGKKARRRHEAFLAAIEDLQDALGELNDFVTGPEVLARLGIEESLPSLGKREQREMLEGAEDSLETLLDVKRFWRA</sequence>
<evidence type="ECO:0000313" key="3">
    <source>
        <dbReference type="EMBL" id="MBA2933173.1"/>
    </source>
</evidence>
<dbReference type="Pfam" id="PF05235">
    <property type="entry name" value="CHAD"/>
    <property type="match status" value="1"/>
</dbReference>
<dbReference type="Proteomes" id="UP000570166">
    <property type="component" value="Unassembled WGS sequence"/>
</dbReference>
<dbReference type="GO" id="GO:0046872">
    <property type="term" value="F:metal ion binding"/>
    <property type="evidence" value="ECO:0007669"/>
    <property type="project" value="TreeGrafter"/>
</dbReference>
<dbReference type="RefSeq" id="WP_160366324.1">
    <property type="nucleotide sequence ID" value="NZ_JACEIB010000002.1"/>
</dbReference>
<dbReference type="Pfam" id="PF01928">
    <property type="entry name" value="CYTH"/>
    <property type="match status" value="1"/>
</dbReference>
<dbReference type="InterPro" id="IPR023577">
    <property type="entry name" value="CYTH_domain"/>
</dbReference>
<dbReference type="SMART" id="SM01118">
    <property type="entry name" value="CYTH"/>
    <property type="match status" value="1"/>
</dbReference>
<protein>
    <submittedName>
        <fullName evidence="3">Inorganic triphosphatase</fullName>
    </submittedName>
</protein>
<dbReference type="InterPro" id="IPR038186">
    <property type="entry name" value="CHAD_dom_sf"/>
</dbReference>
<keyword evidence="4" id="KW-1185">Reference proteome</keyword>
<dbReference type="SUPFAM" id="SSF55154">
    <property type="entry name" value="CYTH-like phosphatases"/>
    <property type="match status" value="1"/>
</dbReference>
<dbReference type="PANTHER" id="PTHR39569:SF1">
    <property type="entry name" value="INORGANIC TRIPHOSPHATASE"/>
    <property type="match status" value="1"/>
</dbReference>
<dbReference type="Gene3D" id="2.40.320.10">
    <property type="entry name" value="Hypothetical Protein Pfu-838710-001"/>
    <property type="match status" value="1"/>
</dbReference>
<dbReference type="PROSITE" id="PS51707">
    <property type="entry name" value="CYTH"/>
    <property type="match status" value="1"/>
</dbReference>